<dbReference type="Pfam" id="PF20152">
    <property type="entry name" value="DUF6534"/>
    <property type="match status" value="1"/>
</dbReference>
<dbReference type="OrthoDB" id="2562493at2759"/>
<comment type="caution">
    <text evidence="3">The sequence shown here is derived from an EMBL/GenBank/DDBJ whole genome shotgun (WGS) entry which is preliminary data.</text>
</comment>
<dbReference type="InterPro" id="IPR045339">
    <property type="entry name" value="DUF6534"/>
</dbReference>
<proteinExistence type="predicted"/>
<accession>A0A9P6ZKI7</accession>
<evidence type="ECO:0000313" key="3">
    <source>
        <dbReference type="EMBL" id="KAG1769142.1"/>
    </source>
</evidence>
<dbReference type="EMBL" id="JABBWD010000074">
    <property type="protein sequence ID" value="KAG1769142.1"/>
    <property type="molecule type" value="Genomic_DNA"/>
</dbReference>
<evidence type="ECO:0000256" key="1">
    <source>
        <dbReference type="SAM" id="Phobius"/>
    </source>
</evidence>
<evidence type="ECO:0000259" key="2">
    <source>
        <dbReference type="Pfam" id="PF20152"/>
    </source>
</evidence>
<feature type="transmembrane region" description="Helical" evidence="1">
    <location>
        <begin position="225"/>
        <end position="246"/>
    </location>
</feature>
<evidence type="ECO:0000313" key="4">
    <source>
        <dbReference type="Proteomes" id="UP000714275"/>
    </source>
</evidence>
<feature type="transmembrane region" description="Helical" evidence="1">
    <location>
        <begin position="196"/>
        <end position="219"/>
    </location>
</feature>
<keyword evidence="1" id="KW-0472">Membrane</keyword>
<protein>
    <recommendedName>
        <fullName evidence="2">DUF6534 domain-containing protein</fullName>
    </recommendedName>
</protein>
<keyword evidence="1" id="KW-1133">Transmembrane helix</keyword>
<keyword evidence="4" id="KW-1185">Reference proteome</keyword>
<organism evidence="3 4">
    <name type="scientific">Suillus placidus</name>
    <dbReference type="NCBI Taxonomy" id="48579"/>
    <lineage>
        <taxon>Eukaryota</taxon>
        <taxon>Fungi</taxon>
        <taxon>Dikarya</taxon>
        <taxon>Basidiomycota</taxon>
        <taxon>Agaricomycotina</taxon>
        <taxon>Agaricomycetes</taxon>
        <taxon>Agaricomycetidae</taxon>
        <taxon>Boletales</taxon>
        <taxon>Suillineae</taxon>
        <taxon>Suillaceae</taxon>
        <taxon>Suillus</taxon>
    </lineage>
</organism>
<feature type="transmembrane region" description="Helical" evidence="1">
    <location>
        <begin position="154"/>
        <end position="175"/>
    </location>
</feature>
<dbReference type="AlphaFoldDB" id="A0A9P6ZKI7"/>
<feature type="transmembrane region" description="Helical" evidence="1">
    <location>
        <begin position="91"/>
        <end position="110"/>
    </location>
</feature>
<feature type="transmembrane region" description="Helical" evidence="1">
    <location>
        <begin position="46"/>
        <end position="71"/>
    </location>
</feature>
<feature type="transmembrane region" description="Helical" evidence="1">
    <location>
        <begin position="15"/>
        <end position="34"/>
    </location>
</feature>
<feature type="transmembrane region" description="Helical" evidence="1">
    <location>
        <begin position="117"/>
        <end position="142"/>
    </location>
</feature>
<reference evidence="3" key="1">
    <citation type="journal article" date="2020" name="New Phytol.">
        <title>Comparative genomics reveals dynamic genome evolution in host specialist ectomycorrhizal fungi.</title>
        <authorList>
            <person name="Lofgren L.A."/>
            <person name="Nguyen N.H."/>
            <person name="Vilgalys R."/>
            <person name="Ruytinx J."/>
            <person name="Liao H.L."/>
            <person name="Branco S."/>
            <person name="Kuo A."/>
            <person name="LaButti K."/>
            <person name="Lipzen A."/>
            <person name="Andreopoulos W."/>
            <person name="Pangilinan J."/>
            <person name="Riley R."/>
            <person name="Hundley H."/>
            <person name="Na H."/>
            <person name="Barry K."/>
            <person name="Grigoriev I.V."/>
            <person name="Stajich J.E."/>
            <person name="Kennedy P.G."/>
        </authorList>
    </citation>
    <scope>NUCLEOTIDE SEQUENCE</scope>
    <source>
        <strain evidence="3">DOB743</strain>
    </source>
</reference>
<name>A0A9P6ZKI7_9AGAM</name>
<gene>
    <name evidence="3" type="ORF">EV702DRAFT_1282187</name>
</gene>
<dbReference type="Proteomes" id="UP000714275">
    <property type="component" value="Unassembled WGS sequence"/>
</dbReference>
<dbReference type="PANTHER" id="PTHR40465">
    <property type="entry name" value="CHROMOSOME 1, WHOLE GENOME SHOTGUN SEQUENCE"/>
    <property type="match status" value="1"/>
</dbReference>
<sequence>MPSVVMSIMQGPLCGALATMLLYGVICMQTFHYWQSYEHDRKFLKCLVASIWILETVHTALTVYAVEFYLIMHFGDVTNLAYAVWGMPASYVIGFIIAYAVNLCFIWRILQLSQKRWIAICFVILATIRCGFGLANCSLSFYYPMWKVFRQHVFPTMVVGWVLSAVVDSAIALTLCIYLRKRRTGMNRTDSILNRLLLYSINTGAVTSFCAVLVVIMFLSLPNNLAFVGFVQVQSKLYAISFLASLNTRKRPETIKQTVPAVEGVALSFMPTFRTSHKKLSYLPPIEVRKSIVMDVYGDDGLDTGMDSTVHESEC</sequence>
<dbReference type="PANTHER" id="PTHR40465:SF1">
    <property type="entry name" value="DUF6534 DOMAIN-CONTAINING PROTEIN"/>
    <property type="match status" value="1"/>
</dbReference>
<keyword evidence="1" id="KW-0812">Transmembrane</keyword>
<feature type="domain" description="DUF6534" evidence="2">
    <location>
        <begin position="164"/>
        <end position="251"/>
    </location>
</feature>